<evidence type="ECO:0000256" key="3">
    <source>
        <dbReference type="ARBA" id="ARBA00022598"/>
    </source>
</evidence>
<dbReference type="Pfam" id="PF00501">
    <property type="entry name" value="AMP-binding"/>
    <property type="match status" value="1"/>
</dbReference>
<dbReference type="GO" id="GO:0005737">
    <property type="term" value="C:cytoplasm"/>
    <property type="evidence" value="ECO:0007669"/>
    <property type="project" value="TreeGrafter"/>
</dbReference>
<dbReference type="InterPro" id="IPR020806">
    <property type="entry name" value="PKS_PP-bd"/>
</dbReference>
<reference evidence="7" key="1">
    <citation type="submission" date="2020-07" db="EMBL/GenBank/DDBJ databases">
        <authorList>
            <person name="Nieuwenhuis M."/>
            <person name="Van De Peppel L.J.J."/>
        </authorList>
    </citation>
    <scope>NUCLEOTIDE SEQUENCE</scope>
    <source>
        <strain evidence="7">AP01</strain>
        <tissue evidence="7">Mycelium</tissue>
    </source>
</reference>
<evidence type="ECO:0000313" key="8">
    <source>
        <dbReference type="Proteomes" id="UP000775547"/>
    </source>
</evidence>
<dbReference type="PROSITE" id="PS50075">
    <property type="entry name" value="CARRIER"/>
    <property type="match status" value="3"/>
</dbReference>
<dbReference type="InterPro" id="IPR006162">
    <property type="entry name" value="Ppantetheine_attach_site"/>
</dbReference>
<evidence type="ECO:0000256" key="5">
    <source>
        <dbReference type="SAM" id="MobiDB-lite"/>
    </source>
</evidence>
<dbReference type="EMBL" id="JABCKV010000045">
    <property type="protein sequence ID" value="KAG5645251.1"/>
    <property type="molecule type" value="Genomic_DNA"/>
</dbReference>
<dbReference type="InterPro" id="IPR042099">
    <property type="entry name" value="ANL_N_sf"/>
</dbReference>
<dbReference type="Proteomes" id="UP000775547">
    <property type="component" value="Unassembled WGS sequence"/>
</dbReference>
<dbReference type="GO" id="GO:0043041">
    <property type="term" value="P:amino acid activation for nonribosomal peptide biosynthetic process"/>
    <property type="evidence" value="ECO:0007669"/>
    <property type="project" value="TreeGrafter"/>
</dbReference>
<feature type="region of interest" description="Disordered" evidence="5">
    <location>
        <begin position="1309"/>
        <end position="1328"/>
    </location>
</feature>
<dbReference type="PROSITE" id="PS00455">
    <property type="entry name" value="AMP_BINDING"/>
    <property type="match status" value="1"/>
</dbReference>
<dbReference type="InterPro" id="IPR020845">
    <property type="entry name" value="AMP-binding_CS"/>
</dbReference>
<dbReference type="PANTHER" id="PTHR45527">
    <property type="entry name" value="NONRIBOSOMAL PEPTIDE SYNTHETASE"/>
    <property type="match status" value="1"/>
</dbReference>
<evidence type="ECO:0000256" key="4">
    <source>
        <dbReference type="ARBA" id="ARBA00023268"/>
    </source>
</evidence>
<accession>A0A9P7KB27</accession>
<dbReference type="Gene3D" id="3.30.559.10">
    <property type="entry name" value="Chloramphenicol acetyltransferase-like domain"/>
    <property type="match status" value="3"/>
</dbReference>
<dbReference type="GO" id="GO:0044550">
    <property type="term" value="P:secondary metabolite biosynthetic process"/>
    <property type="evidence" value="ECO:0007669"/>
    <property type="project" value="TreeGrafter"/>
</dbReference>
<dbReference type="InterPro" id="IPR045851">
    <property type="entry name" value="AMP-bd_C_sf"/>
</dbReference>
<dbReference type="PANTHER" id="PTHR45527:SF1">
    <property type="entry name" value="FATTY ACID SYNTHASE"/>
    <property type="match status" value="1"/>
</dbReference>
<dbReference type="NCBIfam" id="TIGR01733">
    <property type="entry name" value="AA-adenyl-dom"/>
    <property type="match status" value="1"/>
</dbReference>
<keyword evidence="8" id="KW-1185">Reference proteome</keyword>
<sequence length="2441" mass="266900">MTSPSLDPALDSAQRLLQGYSLLEWPDLSATRSPSDGIYTAHSQLAPTRPDRVASIILAISHILGTYCGASDVLLAIKSADTESFNFVRVSWKDSDTYDDVVRAIGIQLAQTASLITLPVVRRVLDLNEKQWPCIALIRFSDGPVPPHGSPLTFTYDASENSISLSSSAKYLHDSVSNQILSQVSLSIAHSEAHPSTPVAYKNLPTELMSVYDRAKTEVDLALAYDHTSHLPFATDYLKRRSVTHPNSIAVRWYPDLSPETPTHGFESISYLQFHQKANQTARWLRRTGLTSEDRVALCMPRNIHYHIAMIGIMRAGGCYVPIDPDLPTERKSYIAQDSDARFVFTSTEVSSPALFGARTVFFEANDIQSAIQDESSDDVDFASPDGLAFLLYTSGTTGNPKGCLCTNTGLAQAIIALSNTAADVRMDDLSQGRYLAVASVAFDVHLAESFTPIVLGMPLLSAPRSQLLENLPFYVKRLGITHLGIVPSLIEATMGAVQEEDGGNGMALRFIGSGGEKMSDAILDKWGNHPKVRLANFYGPSEVTIGCCSRFMETATPRANIGHPFANVSAYVIDTDLNILPRGGIGELVVEGSLVGRGYHARPDLTERVFIEWPKKGDWSYRTGDLVRMMPDQTLEILGRIDSQIKLRGVRIESEGISSIIRKAAPTSSHFSLDVTTVLAKHPSIGTEQLVSFISWDPSVPVSTRKSLKPQVISPPKGLMKRISSICEVELARYMRPSHVIPLGWLPLSSNGKSDAKVLVGIFNALGVEALSELMASTHEQGETRPVTKLEENIFGVLGRHATIPLSVPLPGLNIFECGLDSMAVIRFSKDLKDTFGHRVSASDIMLTPTLSGISSLLSGPSPSPAATVSTSHSADFSSKWSGEIGSNYDLSTVDHLLPPFSVQEGVLSRSADNDGMYVQHVIVSCKSGVRVPDLQRAWRAVMDRHPILRTVFHFSSALVQVVLRPNHLELPWAEDHTDIEDSHEFVRWFLNDRAPDIARNINTTLSNTPPFRLHAYTSPAQTFLALSIHHATYDGISLPLLIDDAEREYLGSAPRGVAMASDILDHMASTDLVKAREFWVDHFHGFSWPHLPRTVGASRTVHRTSAFRSSLSSVKELAASQQVTLQAVLTTAFAIVAATNIYKTSDVSFGVIRSGRLLPVDHVENAICPMVSVIPTRVNFNSSGDVLKNVQFGASAMVDVEHVSLGKVQNWIRPGKPLFDLLFSVSIKADIASEIWDVAESQPPEADYALSVEIVLDPSHDSMLIQAAWKEGELADDLVHGLIGSFEAIALDVGTGKLTDHVTGDHIPVGGAPASKEPVDEVDGESEYTSDPTLLLELQGVVSGFLDINQRLLTETTSFISLGLDSIKSVGLSRVLKKLGHHITAVELMKYCSLRTLTNRLASRGSSLNDVDDQAYSRALTDIRTSFAGIDLKLSPTDVVELFPTTTLQAGMLSQTLSSKGALYVHAFPLRISSGATIDRLRDAWLQTISTFDILRTSFHFHSERGIWAQAVHSINSTQWTSDTFTTSNDYSSKLSAYLASISPKDESSFQSPPIWLRVFEPSPDSEEKTYRFVLVMHHAVYDGVSIGLLFDAVHAIYGGSGVESPIQFTSLLGHLAHQEEVGATFWTRVLEGFQPAYLPSKAHGEETGTAYSTSRTFASDSSLLENILQRSAVTVQCLTQAVWAKLLGELLGTPDVVFGHNVSGRSIPGAEDVIGPVLNTIPCRIRLEDGLRNIDLLRSIHKSNVDALAWQHASLRSIQRKLGISRLWDSLFVFQPIESHERSVDPLWTFDAQEEEATSIQYAITIEVHQLKAGFTLKAACKPGYLDIAELEALLVRFEHVLGHLMIQLDAQALDDVPSLRSVDLKPTTSRGDEERHGERIPEHILSLLVSITDIPASQLTPTTPLVTVGIDSITAIQIVTHFRRAGLVLTANDIITSRTVGDMVAKIQPSDSAALTDAVSAQLAPEISDDEKTAILARFDNPDIIENISPTSSGMKWLIGSWQSSAGTAFHHSFAYYLPNDVDLPRLRAAWTSLQERLFLTRSTFACAKGSREPRIVTFKLGSYTDSWKEEKTEGVLSDWVMAKGTELVTSPPSLSLPPTRATFCQSPERSCIIIYFHHFQFDAWSVPLIMDDLSRLYLGLEPVTTNNTSTFLQVSGPTPDNLAAQKRYWQKTFPQKFAPVLLPSLMLLSPPTFDRTIYTTKSAVFGAALCEERARTLQVSLSSVFLGCWAQVQGRYSSSDAITLGLWQAGRSGLLDKIAGLASPCSNIVPMLIPATHANGAIGIAQAIQDDLRERSAAVLQSDLVKIDEWIDAGGKPLCNVVVNVIRLAPASSGAKVLEQIELPYFIPPPAPADPHPVVDRLATTDLVQVRSHENAVQITTNEVVQNDLILDFAVLPEDDTILMSIDAGAHIMDEIKAIEVVEQWARAVREALSIP</sequence>
<gene>
    <name evidence="7" type="ORF">DXG03_006668</name>
</gene>
<keyword evidence="2" id="KW-0597">Phosphoprotein</keyword>
<dbReference type="CDD" id="cd19542">
    <property type="entry name" value="CT_NRPS-like"/>
    <property type="match status" value="1"/>
</dbReference>
<dbReference type="Gene3D" id="1.10.1200.10">
    <property type="entry name" value="ACP-like"/>
    <property type="match status" value="2"/>
</dbReference>
<dbReference type="PROSITE" id="PS00012">
    <property type="entry name" value="PHOSPHOPANTETHEINE"/>
    <property type="match status" value="1"/>
</dbReference>
<dbReference type="Gene3D" id="3.40.50.12780">
    <property type="entry name" value="N-terminal domain of ligase-like"/>
    <property type="match status" value="1"/>
</dbReference>
<dbReference type="Pfam" id="PF00668">
    <property type="entry name" value="Condensation"/>
    <property type="match status" value="3"/>
</dbReference>
<feature type="domain" description="Carrier" evidence="6">
    <location>
        <begin position="1331"/>
        <end position="1407"/>
    </location>
</feature>
<evidence type="ECO:0000313" key="7">
    <source>
        <dbReference type="EMBL" id="KAG5645251.1"/>
    </source>
</evidence>
<dbReference type="InterPro" id="IPR000873">
    <property type="entry name" value="AMP-dep_synth/lig_dom"/>
</dbReference>
<dbReference type="SMART" id="SM00823">
    <property type="entry name" value="PKS_PP"/>
    <property type="match status" value="3"/>
</dbReference>
<evidence type="ECO:0000256" key="1">
    <source>
        <dbReference type="ARBA" id="ARBA00022450"/>
    </source>
</evidence>
<dbReference type="InterPro" id="IPR001242">
    <property type="entry name" value="Condensation_dom"/>
</dbReference>
<dbReference type="SUPFAM" id="SSF56801">
    <property type="entry name" value="Acetyl-CoA synthetase-like"/>
    <property type="match status" value="1"/>
</dbReference>
<reference evidence="7" key="2">
    <citation type="submission" date="2021-10" db="EMBL/GenBank/DDBJ databases">
        <title>Phylogenomics reveals ancestral predisposition of the termite-cultivated fungus Termitomyces towards a domesticated lifestyle.</title>
        <authorList>
            <person name="Auxier B."/>
            <person name="Grum-Grzhimaylo A."/>
            <person name="Cardenas M.E."/>
            <person name="Lodge J.D."/>
            <person name="Laessoe T."/>
            <person name="Pedersen O."/>
            <person name="Smith M.E."/>
            <person name="Kuyper T.W."/>
            <person name="Franco-Molano E.A."/>
            <person name="Baroni T.J."/>
            <person name="Aanen D.K."/>
        </authorList>
    </citation>
    <scope>NUCLEOTIDE SEQUENCE</scope>
    <source>
        <strain evidence="7">AP01</strain>
        <tissue evidence="7">Mycelium</tissue>
    </source>
</reference>
<keyword evidence="3" id="KW-0436">Ligase</keyword>
<evidence type="ECO:0000256" key="2">
    <source>
        <dbReference type="ARBA" id="ARBA00022553"/>
    </source>
</evidence>
<feature type="domain" description="Carrier" evidence="6">
    <location>
        <begin position="1882"/>
        <end position="1955"/>
    </location>
</feature>
<dbReference type="SUPFAM" id="SSF47336">
    <property type="entry name" value="ACP-like"/>
    <property type="match status" value="3"/>
</dbReference>
<comment type="caution">
    <text evidence="7">The sequence shown here is derived from an EMBL/GenBank/DDBJ whole genome shotgun (WGS) entry which is preliminary data.</text>
</comment>
<dbReference type="Gene3D" id="3.30.300.30">
    <property type="match status" value="1"/>
</dbReference>
<dbReference type="InterPro" id="IPR009081">
    <property type="entry name" value="PP-bd_ACP"/>
</dbReference>
<dbReference type="OrthoDB" id="416786at2759"/>
<organism evidence="7 8">
    <name type="scientific">Asterophora parasitica</name>
    <dbReference type="NCBI Taxonomy" id="117018"/>
    <lineage>
        <taxon>Eukaryota</taxon>
        <taxon>Fungi</taxon>
        <taxon>Dikarya</taxon>
        <taxon>Basidiomycota</taxon>
        <taxon>Agaricomycotina</taxon>
        <taxon>Agaricomycetes</taxon>
        <taxon>Agaricomycetidae</taxon>
        <taxon>Agaricales</taxon>
        <taxon>Tricholomatineae</taxon>
        <taxon>Lyophyllaceae</taxon>
        <taxon>Asterophora</taxon>
    </lineage>
</organism>
<dbReference type="GO" id="GO:0031177">
    <property type="term" value="F:phosphopantetheine binding"/>
    <property type="evidence" value="ECO:0007669"/>
    <property type="project" value="InterPro"/>
</dbReference>
<dbReference type="InterPro" id="IPR010071">
    <property type="entry name" value="AA_adenyl_dom"/>
</dbReference>
<keyword evidence="4" id="KW-0511">Multifunctional enzyme</keyword>
<dbReference type="FunFam" id="3.40.50.980:FF:000001">
    <property type="entry name" value="Non-ribosomal peptide synthetase"/>
    <property type="match status" value="1"/>
</dbReference>
<dbReference type="Gene3D" id="3.30.559.30">
    <property type="entry name" value="Nonribosomal peptide synthetase, condensation domain"/>
    <property type="match status" value="3"/>
</dbReference>
<feature type="domain" description="Carrier" evidence="6">
    <location>
        <begin position="782"/>
        <end position="863"/>
    </location>
</feature>
<dbReference type="InterPro" id="IPR023213">
    <property type="entry name" value="CAT-like_dom_sf"/>
</dbReference>
<dbReference type="Pfam" id="PF00550">
    <property type="entry name" value="PP-binding"/>
    <property type="match status" value="3"/>
</dbReference>
<name>A0A9P7KB27_9AGAR</name>
<proteinExistence type="predicted"/>
<dbReference type="SUPFAM" id="SSF52777">
    <property type="entry name" value="CoA-dependent acyltransferases"/>
    <property type="match status" value="6"/>
</dbReference>
<dbReference type="InterPro" id="IPR036736">
    <property type="entry name" value="ACP-like_sf"/>
</dbReference>
<dbReference type="CDD" id="cd05930">
    <property type="entry name" value="A_NRPS"/>
    <property type="match status" value="1"/>
</dbReference>
<evidence type="ECO:0000259" key="6">
    <source>
        <dbReference type="PROSITE" id="PS50075"/>
    </source>
</evidence>
<protein>
    <submittedName>
        <fullName evidence="7">NRPS protein</fullName>
    </submittedName>
</protein>
<dbReference type="GO" id="GO:0016874">
    <property type="term" value="F:ligase activity"/>
    <property type="evidence" value="ECO:0007669"/>
    <property type="project" value="UniProtKB-KW"/>
</dbReference>
<keyword evidence="1" id="KW-0596">Phosphopantetheine</keyword>